<comment type="caution">
    <text evidence="12">The sequence shown here is derived from an EMBL/GenBank/DDBJ whole genome shotgun (WGS) entry which is preliminary data.</text>
</comment>
<dbReference type="PANTHER" id="PTHR30627:SF24">
    <property type="entry name" value="PENICILLIN-BINDING PROTEIN 4B"/>
    <property type="match status" value="1"/>
</dbReference>
<evidence type="ECO:0000313" key="12">
    <source>
        <dbReference type="EMBL" id="MCM0620226.1"/>
    </source>
</evidence>
<sequence length="660" mass="66937">MSRHPSSPRARTAGLAALAVLAVGPLSACSVLGLGGDPEPADPASTAEALATQLSAGSLQGAVVGATPRAVNAELGEIVAGLGDLQPTVTVTSAEITSDGTQEGEEPRASVTLRWSWPFTAGAWEYETTADLEVSGQARDEDGDGTDDRSWTLVWQPSVVEPSLAEGETLDATTLTPDRGDVVGAGGRTLVTARPVVTFGIDKSQVGLQRALASARTLAGLTDVDAASFVSRVRQAGDQAYVEAITYRLADVPARLGVSYEDVPGVLAVRSTQDLAPTRGFAAEILGSVGDVTAEMVAEDPETYAVGDVAGVSGLQARYDDTLRGTPGLVVEAEPADDGDGEARELFRVAPTDGKPLRLSLDLGLQESAEALLADVGPASALVAIRPSTGAILAAANGPGTGGVNVATYGQAAPGSTFKIVSSLALLRAGLTPSTQVACTPTATVDGRAFENYDDYPASGLGRVTLATAVANSCNTAFISSYDDLDDGDLAAAAASLGLGVDHEVGFPAYFGQVPEPESETEAAADMIGQGRVLASPMTMAAVIGSVAAGETVVPWLVRGEQDEAPADAAPLTGAEARQLTSLLRGVVTDGSGRGLLDVPGAPVIAKTGTAEFDDDGTTRTHAWMVAAQGDLAVAVYVDLGDSGSGTAGPIIEGFLRAAR</sequence>
<keyword evidence="5" id="KW-0732">Signal</keyword>
<dbReference type="InterPro" id="IPR050515">
    <property type="entry name" value="Beta-lactam/transpept"/>
</dbReference>
<evidence type="ECO:0000256" key="3">
    <source>
        <dbReference type="ARBA" id="ARBA00007898"/>
    </source>
</evidence>
<evidence type="ECO:0000259" key="11">
    <source>
        <dbReference type="Pfam" id="PF03717"/>
    </source>
</evidence>
<comment type="subcellular location">
    <subcellularLocation>
        <location evidence="1">Membrane</location>
    </subcellularLocation>
</comment>
<accession>A0A9X2IDX6</accession>
<gene>
    <name evidence="12" type="ORF">M8330_07950</name>
</gene>
<dbReference type="GO" id="GO:0046677">
    <property type="term" value="P:response to antibiotic"/>
    <property type="evidence" value="ECO:0007669"/>
    <property type="project" value="UniProtKB-UniRule"/>
</dbReference>
<keyword evidence="7" id="KW-0472">Membrane</keyword>
<dbReference type="GO" id="GO:0008658">
    <property type="term" value="F:penicillin binding"/>
    <property type="evidence" value="ECO:0007669"/>
    <property type="project" value="InterPro"/>
</dbReference>
<dbReference type="InterPro" id="IPR012338">
    <property type="entry name" value="Beta-lactam/transpept-like"/>
</dbReference>
<comment type="similarity">
    <text evidence="3 9">Belongs to the class-D beta-lactamase family.</text>
</comment>
<evidence type="ECO:0000256" key="7">
    <source>
        <dbReference type="ARBA" id="ARBA00023136"/>
    </source>
</evidence>
<keyword evidence="13" id="KW-1185">Reference proteome</keyword>
<evidence type="ECO:0000256" key="2">
    <source>
        <dbReference type="ARBA" id="ARBA00007171"/>
    </source>
</evidence>
<dbReference type="Proteomes" id="UP001139485">
    <property type="component" value="Unassembled WGS sequence"/>
</dbReference>
<dbReference type="Gene3D" id="3.90.1310.10">
    <property type="entry name" value="Penicillin-binding protein 2a (Domain 2)"/>
    <property type="match status" value="1"/>
</dbReference>
<proteinExistence type="inferred from homology"/>
<evidence type="ECO:0000256" key="4">
    <source>
        <dbReference type="ARBA" id="ARBA00012865"/>
    </source>
</evidence>
<dbReference type="GO" id="GO:0005886">
    <property type="term" value="C:plasma membrane"/>
    <property type="evidence" value="ECO:0007669"/>
    <property type="project" value="TreeGrafter"/>
</dbReference>
<dbReference type="GO" id="GO:0071555">
    <property type="term" value="P:cell wall organization"/>
    <property type="evidence" value="ECO:0007669"/>
    <property type="project" value="TreeGrafter"/>
</dbReference>
<feature type="domain" description="Penicillin-binding protein transpeptidase" evidence="10">
    <location>
        <begin position="382"/>
        <end position="652"/>
    </location>
</feature>
<keyword evidence="6 9" id="KW-0378">Hydrolase</keyword>
<name>A0A9X2IDX6_9ACTN</name>
<dbReference type="InterPro" id="IPR002137">
    <property type="entry name" value="Beta-lactam_class-D_AS"/>
</dbReference>
<dbReference type="EMBL" id="JAMOIL010000009">
    <property type="protein sequence ID" value="MCM0620226.1"/>
    <property type="molecule type" value="Genomic_DNA"/>
</dbReference>
<dbReference type="InterPro" id="IPR036138">
    <property type="entry name" value="PBP_dimer_sf"/>
</dbReference>
<dbReference type="Gene3D" id="3.40.710.10">
    <property type="entry name" value="DD-peptidase/beta-lactamase superfamily"/>
    <property type="match status" value="1"/>
</dbReference>
<protein>
    <recommendedName>
        <fullName evidence="4 9">Beta-lactamase</fullName>
        <ecNumber evidence="4 9">3.5.2.6</ecNumber>
    </recommendedName>
</protein>
<evidence type="ECO:0000313" key="13">
    <source>
        <dbReference type="Proteomes" id="UP001139485"/>
    </source>
</evidence>
<comment type="similarity">
    <text evidence="2">Belongs to the transpeptidase family.</text>
</comment>
<evidence type="ECO:0000256" key="6">
    <source>
        <dbReference type="ARBA" id="ARBA00022801"/>
    </source>
</evidence>
<dbReference type="InterPro" id="IPR005311">
    <property type="entry name" value="PBP_dimer"/>
</dbReference>
<dbReference type="EC" id="3.5.2.6" evidence="4 9"/>
<dbReference type="InterPro" id="IPR001460">
    <property type="entry name" value="PCN-bd_Tpept"/>
</dbReference>
<dbReference type="PANTHER" id="PTHR30627">
    <property type="entry name" value="PEPTIDOGLYCAN D,D-TRANSPEPTIDASE"/>
    <property type="match status" value="1"/>
</dbReference>
<dbReference type="SUPFAM" id="SSF56519">
    <property type="entry name" value="Penicillin binding protein dimerisation domain"/>
    <property type="match status" value="1"/>
</dbReference>
<dbReference type="RefSeq" id="WP_250826899.1">
    <property type="nucleotide sequence ID" value="NZ_JAMOIL010000009.1"/>
</dbReference>
<dbReference type="AlphaFoldDB" id="A0A9X2IDX6"/>
<evidence type="ECO:0000256" key="1">
    <source>
        <dbReference type="ARBA" id="ARBA00004370"/>
    </source>
</evidence>
<organism evidence="12 13">
    <name type="scientific">Nocardioides bruguierae</name>
    <dbReference type="NCBI Taxonomy" id="2945102"/>
    <lineage>
        <taxon>Bacteria</taxon>
        <taxon>Bacillati</taxon>
        <taxon>Actinomycetota</taxon>
        <taxon>Actinomycetes</taxon>
        <taxon>Propionibacteriales</taxon>
        <taxon>Nocardioidaceae</taxon>
        <taxon>Nocardioides</taxon>
    </lineage>
</organism>
<comment type="catalytic activity">
    <reaction evidence="9">
        <text>a beta-lactam + H2O = a substituted beta-amino acid</text>
        <dbReference type="Rhea" id="RHEA:20401"/>
        <dbReference type="ChEBI" id="CHEBI:15377"/>
        <dbReference type="ChEBI" id="CHEBI:35627"/>
        <dbReference type="ChEBI" id="CHEBI:140347"/>
        <dbReference type="EC" id="3.5.2.6"/>
    </reaction>
</comment>
<evidence type="ECO:0000259" key="10">
    <source>
        <dbReference type="Pfam" id="PF00905"/>
    </source>
</evidence>
<dbReference type="Pfam" id="PF03717">
    <property type="entry name" value="PBP_dimer"/>
    <property type="match status" value="1"/>
</dbReference>
<evidence type="ECO:0000256" key="5">
    <source>
        <dbReference type="ARBA" id="ARBA00022729"/>
    </source>
</evidence>
<dbReference type="GO" id="GO:0071972">
    <property type="term" value="F:peptidoglycan L,D-transpeptidase activity"/>
    <property type="evidence" value="ECO:0007669"/>
    <property type="project" value="TreeGrafter"/>
</dbReference>
<reference evidence="12" key="1">
    <citation type="submission" date="2022-05" db="EMBL/GenBank/DDBJ databases">
        <authorList>
            <person name="Tuo L."/>
        </authorList>
    </citation>
    <scope>NUCLEOTIDE SEQUENCE</scope>
    <source>
        <strain evidence="12">BSK12Z-4</strain>
    </source>
</reference>
<dbReference type="GO" id="GO:0017001">
    <property type="term" value="P:antibiotic catabolic process"/>
    <property type="evidence" value="ECO:0007669"/>
    <property type="project" value="InterPro"/>
</dbReference>
<feature type="domain" description="Penicillin-binding protein dimerisation" evidence="11">
    <location>
        <begin position="176"/>
        <end position="330"/>
    </location>
</feature>
<dbReference type="SUPFAM" id="SSF56601">
    <property type="entry name" value="beta-lactamase/transpeptidase-like"/>
    <property type="match status" value="1"/>
</dbReference>
<evidence type="ECO:0000256" key="9">
    <source>
        <dbReference type="RuleBase" id="RU361140"/>
    </source>
</evidence>
<dbReference type="Pfam" id="PF00905">
    <property type="entry name" value="Transpeptidase"/>
    <property type="match status" value="1"/>
</dbReference>
<keyword evidence="8 9" id="KW-0046">Antibiotic resistance</keyword>
<evidence type="ECO:0000256" key="8">
    <source>
        <dbReference type="ARBA" id="ARBA00023251"/>
    </source>
</evidence>
<dbReference type="PROSITE" id="PS00337">
    <property type="entry name" value="BETA_LACTAMASE_D"/>
    <property type="match status" value="1"/>
</dbReference>
<dbReference type="GO" id="GO:0008800">
    <property type="term" value="F:beta-lactamase activity"/>
    <property type="evidence" value="ECO:0007669"/>
    <property type="project" value="UniProtKB-UniRule"/>
</dbReference>